<dbReference type="PANTHER" id="PTHR45691:SF6">
    <property type="entry name" value="PROTEIN DIAPHANOUS"/>
    <property type="match status" value="1"/>
</dbReference>
<dbReference type="GO" id="GO:0005884">
    <property type="term" value="C:actin filament"/>
    <property type="evidence" value="ECO:0007669"/>
    <property type="project" value="TreeGrafter"/>
</dbReference>
<dbReference type="GO" id="GO:0030041">
    <property type="term" value="P:actin filament polymerization"/>
    <property type="evidence" value="ECO:0007669"/>
    <property type="project" value="TreeGrafter"/>
</dbReference>
<dbReference type="HOGENOM" id="CLU_471009_0_0_1"/>
<dbReference type="GeneID" id="19336676"/>
<name>M3ARH1_PSEFD</name>
<dbReference type="VEuPathDB" id="FungiDB:MYCFIDRAFT_208456"/>
<proteinExistence type="predicted"/>
<dbReference type="InterPro" id="IPR051412">
    <property type="entry name" value="Formin_Homology_Diaphanous_sf"/>
</dbReference>
<keyword evidence="2" id="KW-1185">Reference proteome</keyword>
<dbReference type="KEGG" id="pfj:MYCFIDRAFT_208456"/>
<dbReference type="OrthoDB" id="10668860at2759"/>
<sequence>MTWPRSHGSHHVNYEADRAKYRSAANKQRNSATAVILESSNRRSGRVLYPAYKRTPRATLEAALHSINPCSLDRPFSHLEAHFCLRYSPRRQCLENLTEVVCSRTPLWQILPTTYQEATMTRIIRPLLSGMTIVVAFLNGTTGLPLPPASAPSIAQLYPAGRIAAATGPPTLYLQPGFNAPAGAVIDTNRAPYVATHAEYTFWWKVRTLEQSETHENVELAMVRDTRSNNPGMRDIQPFVRQEIRRLRPFFEGRRTQRSAIPRDFAFPLPPPNWVPPPPVVPFRNPLNPPGPSGFGRNPANVSNPPRPIMHYPPPPPAMHYPPPPPAMHYPPPPPNMHYPPPPPAMHYPPPPPAMYYPPHPPQPPPPARPYIPTPETIERIHWQSSFWDFPSEVAFGLITPLPPSATDFDDPANLWVPLPRRQTMLLHSWLHLLAALENKLVEVLRELAGEAREVRDMLRVSPGKPKRKPCCEKRREAGAVEKWFSQPETDVYSRSVASMTNDAVMVFACKLIDWTIQASRGAANIWNCPATCVSAIDPEQNRKAGDFDVEVEDTGEGLLDNTGGPTVALLSCPLTPSS</sequence>
<organism evidence="1 2">
    <name type="scientific">Pseudocercospora fijiensis (strain CIRAD86)</name>
    <name type="common">Black leaf streak disease fungus</name>
    <name type="synonym">Mycosphaerella fijiensis</name>
    <dbReference type="NCBI Taxonomy" id="383855"/>
    <lineage>
        <taxon>Eukaryota</taxon>
        <taxon>Fungi</taxon>
        <taxon>Dikarya</taxon>
        <taxon>Ascomycota</taxon>
        <taxon>Pezizomycotina</taxon>
        <taxon>Dothideomycetes</taxon>
        <taxon>Dothideomycetidae</taxon>
        <taxon>Mycosphaerellales</taxon>
        <taxon>Mycosphaerellaceae</taxon>
        <taxon>Pseudocercospora</taxon>
    </lineage>
</organism>
<protein>
    <submittedName>
        <fullName evidence="1">Uncharacterized protein</fullName>
    </submittedName>
</protein>
<dbReference type="AlphaFoldDB" id="M3ARH1"/>
<dbReference type="EMBL" id="KB446561">
    <property type="protein sequence ID" value="EME80037.1"/>
    <property type="molecule type" value="Genomic_DNA"/>
</dbReference>
<accession>M3ARH1</accession>
<dbReference type="PANTHER" id="PTHR45691">
    <property type="entry name" value="PROTEIN DIAPHANOUS"/>
    <property type="match status" value="1"/>
</dbReference>
<gene>
    <name evidence="1" type="ORF">MYCFIDRAFT_208456</name>
</gene>
<dbReference type="Proteomes" id="UP000016932">
    <property type="component" value="Unassembled WGS sequence"/>
</dbReference>
<reference evidence="1 2" key="1">
    <citation type="journal article" date="2012" name="PLoS Pathog.">
        <title>Diverse lifestyles and strategies of plant pathogenesis encoded in the genomes of eighteen Dothideomycetes fungi.</title>
        <authorList>
            <person name="Ohm R.A."/>
            <person name="Feau N."/>
            <person name="Henrissat B."/>
            <person name="Schoch C.L."/>
            <person name="Horwitz B.A."/>
            <person name="Barry K.W."/>
            <person name="Condon B.J."/>
            <person name="Copeland A.C."/>
            <person name="Dhillon B."/>
            <person name="Glaser F."/>
            <person name="Hesse C.N."/>
            <person name="Kosti I."/>
            <person name="LaButti K."/>
            <person name="Lindquist E.A."/>
            <person name="Lucas S."/>
            <person name="Salamov A.A."/>
            <person name="Bradshaw R.E."/>
            <person name="Ciuffetti L."/>
            <person name="Hamelin R.C."/>
            <person name="Kema G.H.J."/>
            <person name="Lawrence C."/>
            <person name="Scott J.A."/>
            <person name="Spatafora J.W."/>
            <person name="Turgeon B.G."/>
            <person name="de Wit P.J.G.M."/>
            <person name="Zhong S."/>
            <person name="Goodwin S.B."/>
            <person name="Grigoriev I.V."/>
        </authorList>
    </citation>
    <scope>NUCLEOTIDE SEQUENCE [LARGE SCALE GENOMIC DNA]</scope>
    <source>
        <strain evidence="1 2">CIRAD86</strain>
    </source>
</reference>
<evidence type="ECO:0000313" key="2">
    <source>
        <dbReference type="Proteomes" id="UP000016932"/>
    </source>
</evidence>
<evidence type="ECO:0000313" key="1">
    <source>
        <dbReference type="EMBL" id="EME80037.1"/>
    </source>
</evidence>
<dbReference type="RefSeq" id="XP_007929108.1">
    <property type="nucleotide sequence ID" value="XM_007930917.1"/>
</dbReference>